<keyword evidence="2" id="KW-1185">Reference proteome</keyword>
<proteinExistence type="predicted"/>
<dbReference type="EMBL" id="BTSY01000001">
    <property type="protein sequence ID" value="GMT10250.1"/>
    <property type="molecule type" value="Genomic_DNA"/>
</dbReference>
<comment type="caution">
    <text evidence="1">The sequence shown here is derived from an EMBL/GenBank/DDBJ whole genome shotgun (WGS) entry which is preliminary data.</text>
</comment>
<evidence type="ECO:0000313" key="1">
    <source>
        <dbReference type="EMBL" id="GMT10250.1"/>
    </source>
</evidence>
<reference evidence="1" key="1">
    <citation type="submission" date="2023-10" db="EMBL/GenBank/DDBJ databases">
        <title>Genome assembly of Pristionchus species.</title>
        <authorList>
            <person name="Yoshida K."/>
            <person name="Sommer R.J."/>
        </authorList>
    </citation>
    <scope>NUCLEOTIDE SEQUENCE</scope>
    <source>
        <strain evidence="1">RS5133</strain>
    </source>
</reference>
<sequence length="148" mass="16199">MQTNQGTPGPSFSFAPITYTPSSDGCDLTVTCAGASPLDISIYYSSTADGASPVYDPSNIGTMASEGGDGTPITLVFDSMRCVDNDWRPYMSDSGYLLENDPNGDPTSWFAYNNIFCTQRFIPTSKFTFFIYFENPPLSHLVLLLSFF</sequence>
<gene>
    <name evidence="1" type="ORF">PFISCL1PPCAC_1547</name>
</gene>
<feature type="non-terminal residue" evidence="1">
    <location>
        <position position="148"/>
    </location>
</feature>
<name>A0AAV5USU9_9BILA</name>
<organism evidence="1 2">
    <name type="scientific">Pristionchus fissidentatus</name>
    <dbReference type="NCBI Taxonomy" id="1538716"/>
    <lineage>
        <taxon>Eukaryota</taxon>
        <taxon>Metazoa</taxon>
        <taxon>Ecdysozoa</taxon>
        <taxon>Nematoda</taxon>
        <taxon>Chromadorea</taxon>
        <taxon>Rhabditida</taxon>
        <taxon>Rhabditina</taxon>
        <taxon>Diplogasteromorpha</taxon>
        <taxon>Diplogasteroidea</taxon>
        <taxon>Neodiplogasteridae</taxon>
        <taxon>Pristionchus</taxon>
    </lineage>
</organism>
<dbReference type="Proteomes" id="UP001432322">
    <property type="component" value="Unassembled WGS sequence"/>
</dbReference>
<dbReference type="AlphaFoldDB" id="A0AAV5USU9"/>
<evidence type="ECO:0000313" key="2">
    <source>
        <dbReference type="Proteomes" id="UP001432322"/>
    </source>
</evidence>
<evidence type="ECO:0008006" key="3">
    <source>
        <dbReference type="Google" id="ProtNLM"/>
    </source>
</evidence>
<accession>A0AAV5USU9</accession>
<protein>
    <recommendedName>
        <fullName evidence="3">CUB domain-containing protein</fullName>
    </recommendedName>
</protein>